<evidence type="ECO:0000256" key="1">
    <source>
        <dbReference type="SAM" id="SignalP"/>
    </source>
</evidence>
<accession>A0ABU5MX38</accession>
<evidence type="ECO:0000313" key="3">
    <source>
        <dbReference type="EMBL" id="MDZ8118779.1"/>
    </source>
</evidence>
<dbReference type="Proteomes" id="UP001290861">
    <property type="component" value="Unassembled WGS sequence"/>
</dbReference>
<keyword evidence="4" id="KW-1185">Reference proteome</keyword>
<dbReference type="InterPro" id="IPR000917">
    <property type="entry name" value="Sulfatase_N"/>
</dbReference>
<dbReference type="PANTHER" id="PTHR43751:SF1">
    <property type="entry name" value="SULFATASE ATSG-RELATED"/>
    <property type="match status" value="1"/>
</dbReference>
<feature type="chain" id="PRO_5046866180" evidence="1">
    <location>
        <begin position="18"/>
        <end position="533"/>
    </location>
</feature>
<proteinExistence type="predicted"/>
<organism evidence="3 4">
    <name type="scientific">Pontiella agarivorans</name>
    <dbReference type="NCBI Taxonomy" id="3038953"/>
    <lineage>
        <taxon>Bacteria</taxon>
        <taxon>Pseudomonadati</taxon>
        <taxon>Kiritimatiellota</taxon>
        <taxon>Kiritimatiellia</taxon>
        <taxon>Kiritimatiellales</taxon>
        <taxon>Pontiellaceae</taxon>
        <taxon>Pontiella</taxon>
    </lineage>
</organism>
<dbReference type="Gene3D" id="3.40.720.10">
    <property type="entry name" value="Alkaline Phosphatase, subunit A"/>
    <property type="match status" value="1"/>
</dbReference>
<dbReference type="EMBL" id="JARVCO010000010">
    <property type="protein sequence ID" value="MDZ8118779.1"/>
    <property type="molecule type" value="Genomic_DNA"/>
</dbReference>
<dbReference type="SUPFAM" id="SSF53649">
    <property type="entry name" value="Alkaline phosphatase-like"/>
    <property type="match status" value="1"/>
</dbReference>
<gene>
    <name evidence="3" type="ORF">P9H32_09065</name>
</gene>
<evidence type="ECO:0000259" key="2">
    <source>
        <dbReference type="Pfam" id="PF00884"/>
    </source>
</evidence>
<name>A0ABU5MX38_9BACT</name>
<feature type="domain" description="Sulfatase N-terminal" evidence="2">
    <location>
        <begin position="21"/>
        <end position="332"/>
    </location>
</feature>
<reference evidence="3 4" key="1">
    <citation type="journal article" date="2024" name="Appl. Environ. Microbiol.">
        <title>Pontiella agarivorans sp. nov., a novel marine anaerobic bacterium capable of degrading macroalgal polysaccharides and fixing nitrogen.</title>
        <authorList>
            <person name="Liu N."/>
            <person name="Kivenson V."/>
            <person name="Peng X."/>
            <person name="Cui Z."/>
            <person name="Lankiewicz T.S."/>
            <person name="Gosselin K.M."/>
            <person name="English C.J."/>
            <person name="Blair E.M."/>
            <person name="O'Malley M.A."/>
            <person name="Valentine D.L."/>
        </authorList>
    </citation>
    <scope>NUCLEOTIDE SEQUENCE [LARGE SCALE GENOMIC DNA]</scope>
    <source>
        <strain evidence="3 4">NLcol2</strain>
    </source>
</reference>
<protein>
    <submittedName>
        <fullName evidence="3">Sulfatase</fullName>
    </submittedName>
</protein>
<keyword evidence="1" id="KW-0732">Signal</keyword>
<dbReference type="Pfam" id="PF00884">
    <property type="entry name" value="Sulfatase"/>
    <property type="match status" value="1"/>
</dbReference>
<dbReference type="InterPro" id="IPR017850">
    <property type="entry name" value="Alkaline_phosphatase_core_sf"/>
</dbReference>
<dbReference type="InterPro" id="IPR052701">
    <property type="entry name" value="GAG_Ulvan_Degrading_Sulfatases"/>
</dbReference>
<sequence length="533" mass="59587">MNRGLSILLLGTATAFAAERPNLLFLFADDWGRHAGVYAEIDGPGTMNEIIRTPHFDRLAREGVLFNHAYVSAPSCTPCRSSLLSGQHFWRTKTGAVLTSAWDDSIPSYPLLLEQAGYHIGFSNKVWGPGAPADAPYGGERNKYNHAGRSICNISYPVAAAMKNGIPAEEVKQEVMDQVRRNFRDFLDAREEGKPFCFWFGPTTTHRSWVKGSGAAQWGLDPDALKGKMPPYLPDVPEVREDLADYFGQVMAFDMAIGVFVDELKRIGEYENTIIAVSGDHGAPGFPQGKCNLYDFGSRVPLVFSGPGIKGGRLVEDFVSLPDLAPTFLEAGNVEVPEVMTAKSLWPVLKSEKSGRVDPTRTQVYIGRERHVPSARAGNLPYPQRAIRTRDYLFIINFEPGRYPMGDPVRLDGAEEPTAGELAKKTKATLADWDAGPTKAWMVTHRDDPACKPYFERSFGKRPRLELYDLKKDPHQMNNVAQQPEYREVMDKLEKKLMTELRATGDPRVIDGGRYFEKQEKFAEAYRNVMKNK</sequence>
<dbReference type="PANTHER" id="PTHR43751">
    <property type="entry name" value="SULFATASE"/>
    <property type="match status" value="1"/>
</dbReference>
<dbReference type="CDD" id="cd16027">
    <property type="entry name" value="SGSH"/>
    <property type="match status" value="1"/>
</dbReference>
<feature type="signal peptide" evidence="1">
    <location>
        <begin position="1"/>
        <end position="17"/>
    </location>
</feature>
<evidence type="ECO:0000313" key="4">
    <source>
        <dbReference type="Proteomes" id="UP001290861"/>
    </source>
</evidence>
<comment type="caution">
    <text evidence="3">The sequence shown here is derived from an EMBL/GenBank/DDBJ whole genome shotgun (WGS) entry which is preliminary data.</text>
</comment>